<dbReference type="SUPFAM" id="SSF46689">
    <property type="entry name" value="Homeodomain-like"/>
    <property type="match status" value="1"/>
</dbReference>
<proteinExistence type="predicted"/>
<evidence type="ECO:0000256" key="1">
    <source>
        <dbReference type="ARBA" id="ARBA00022491"/>
    </source>
</evidence>
<protein>
    <submittedName>
        <fullName evidence="7">HTH-type transcriptional regulator BetI</fullName>
    </submittedName>
</protein>
<dbReference type="Pfam" id="PF00440">
    <property type="entry name" value="TetR_N"/>
    <property type="match status" value="1"/>
</dbReference>
<evidence type="ECO:0000256" key="2">
    <source>
        <dbReference type="ARBA" id="ARBA00023015"/>
    </source>
</evidence>
<dbReference type="STRING" id="2074.BG845_00981"/>
<dbReference type="EMBL" id="MIGB01000004">
    <property type="protein sequence ID" value="OSY42740.1"/>
    <property type="molecule type" value="Genomic_DNA"/>
</dbReference>
<dbReference type="Gene3D" id="1.10.357.10">
    <property type="entry name" value="Tetracycline Repressor, domain 2"/>
    <property type="match status" value="1"/>
</dbReference>
<comment type="caution">
    <text evidence="7">The sequence shown here is derived from an EMBL/GenBank/DDBJ whole genome shotgun (WGS) entry which is preliminary data.</text>
</comment>
<dbReference type="PRINTS" id="PR00455">
    <property type="entry name" value="HTHTETR"/>
</dbReference>
<organism evidence="7 8">
    <name type="scientific">Pseudonocardia autotrophica</name>
    <name type="common">Amycolata autotrophica</name>
    <name type="synonym">Nocardia autotrophica</name>
    <dbReference type="NCBI Taxonomy" id="2074"/>
    <lineage>
        <taxon>Bacteria</taxon>
        <taxon>Bacillati</taxon>
        <taxon>Actinomycetota</taxon>
        <taxon>Actinomycetes</taxon>
        <taxon>Pseudonocardiales</taxon>
        <taxon>Pseudonocardiaceae</taxon>
        <taxon>Pseudonocardia</taxon>
    </lineage>
</organism>
<evidence type="ECO:0000259" key="6">
    <source>
        <dbReference type="PROSITE" id="PS50977"/>
    </source>
</evidence>
<dbReference type="PROSITE" id="PS50977">
    <property type="entry name" value="HTH_TETR_2"/>
    <property type="match status" value="1"/>
</dbReference>
<evidence type="ECO:0000313" key="7">
    <source>
        <dbReference type="EMBL" id="OSY42740.1"/>
    </source>
</evidence>
<reference evidence="7 8" key="1">
    <citation type="submission" date="2016-09" db="EMBL/GenBank/DDBJ databases">
        <title>Pseudonocardia autotrophica DSM535, a candidate organism with high potential of specific P450 cytochromes.</title>
        <authorList>
            <person name="Grumaz C."/>
            <person name="Vainshtein Y."/>
            <person name="Kirstahler P."/>
            <person name="Sohn K."/>
        </authorList>
    </citation>
    <scope>NUCLEOTIDE SEQUENCE [LARGE SCALE GENOMIC DNA]</scope>
    <source>
        <strain evidence="7 8">DSM 535</strain>
    </source>
</reference>
<name>A0A1Y2N5J6_PSEAH</name>
<sequence length="185" mass="19416">MAPDDRRTAIIQAVWQVIARRGMGAVSMRTVAAEAGVSVGRIQYWFPSKDELVRAGLEAMLTGAGELHVHATAGADDRERLRQLVGHPIPHTAAQRAGVSVFHQYAAAAINHPALAALLAEAKDGQEREATRLLTGIAPTLDDPRAAARALIATADGLVVRVLIGGLSADDAESALGAALHRLTD</sequence>
<dbReference type="OrthoDB" id="9816296at2"/>
<dbReference type="InterPro" id="IPR001647">
    <property type="entry name" value="HTH_TetR"/>
</dbReference>
<evidence type="ECO:0000256" key="4">
    <source>
        <dbReference type="ARBA" id="ARBA00023163"/>
    </source>
</evidence>
<evidence type="ECO:0000256" key="3">
    <source>
        <dbReference type="ARBA" id="ARBA00023125"/>
    </source>
</evidence>
<dbReference type="InterPro" id="IPR039538">
    <property type="entry name" value="BetI_C"/>
</dbReference>
<dbReference type="GO" id="GO:0003700">
    <property type="term" value="F:DNA-binding transcription factor activity"/>
    <property type="evidence" value="ECO:0007669"/>
    <property type="project" value="TreeGrafter"/>
</dbReference>
<feature type="DNA-binding region" description="H-T-H motif" evidence="5">
    <location>
        <begin position="27"/>
        <end position="46"/>
    </location>
</feature>
<dbReference type="PANTHER" id="PTHR30055:SF234">
    <property type="entry name" value="HTH-TYPE TRANSCRIPTIONAL REGULATOR BETI"/>
    <property type="match status" value="1"/>
</dbReference>
<accession>A0A1Y2N5J6</accession>
<dbReference type="GO" id="GO:0000976">
    <property type="term" value="F:transcription cis-regulatory region binding"/>
    <property type="evidence" value="ECO:0007669"/>
    <property type="project" value="TreeGrafter"/>
</dbReference>
<keyword evidence="2" id="KW-0805">Transcription regulation</keyword>
<dbReference type="PANTHER" id="PTHR30055">
    <property type="entry name" value="HTH-TYPE TRANSCRIPTIONAL REGULATOR RUTR"/>
    <property type="match status" value="1"/>
</dbReference>
<keyword evidence="3 5" id="KW-0238">DNA-binding</keyword>
<dbReference type="RefSeq" id="WP_085911516.1">
    <property type="nucleotide sequence ID" value="NZ_AP018920.1"/>
</dbReference>
<dbReference type="Pfam" id="PF13977">
    <property type="entry name" value="TetR_C_6"/>
    <property type="match status" value="1"/>
</dbReference>
<feature type="domain" description="HTH tetR-type" evidence="6">
    <location>
        <begin position="4"/>
        <end position="64"/>
    </location>
</feature>
<dbReference type="SUPFAM" id="SSF48498">
    <property type="entry name" value="Tetracyclin repressor-like, C-terminal domain"/>
    <property type="match status" value="1"/>
</dbReference>
<dbReference type="AlphaFoldDB" id="A0A1Y2N5J6"/>
<keyword evidence="1" id="KW-0678">Repressor</keyword>
<gene>
    <name evidence="7" type="primary">betI_2</name>
    <name evidence="7" type="ORF">BG845_00981</name>
</gene>
<evidence type="ECO:0000313" key="8">
    <source>
        <dbReference type="Proteomes" id="UP000194360"/>
    </source>
</evidence>
<dbReference type="Proteomes" id="UP000194360">
    <property type="component" value="Unassembled WGS sequence"/>
</dbReference>
<dbReference type="InterPro" id="IPR050109">
    <property type="entry name" value="HTH-type_TetR-like_transc_reg"/>
</dbReference>
<dbReference type="InterPro" id="IPR009057">
    <property type="entry name" value="Homeodomain-like_sf"/>
</dbReference>
<keyword evidence="4" id="KW-0804">Transcription</keyword>
<dbReference type="InterPro" id="IPR036271">
    <property type="entry name" value="Tet_transcr_reg_TetR-rel_C_sf"/>
</dbReference>
<keyword evidence="8" id="KW-1185">Reference proteome</keyword>
<evidence type="ECO:0000256" key="5">
    <source>
        <dbReference type="PROSITE-ProRule" id="PRU00335"/>
    </source>
</evidence>